<protein>
    <submittedName>
        <fullName evidence="1">Uncharacterized protein</fullName>
    </submittedName>
</protein>
<evidence type="ECO:0000313" key="1">
    <source>
        <dbReference type="EMBL" id="GIY63399.1"/>
    </source>
</evidence>
<accession>A0AAV4V064</accession>
<gene>
    <name evidence="1" type="primary">AVEN_259716_1</name>
    <name evidence="1" type="ORF">CEXT_148611</name>
</gene>
<comment type="caution">
    <text evidence="1">The sequence shown here is derived from an EMBL/GenBank/DDBJ whole genome shotgun (WGS) entry which is preliminary data.</text>
</comment>
<evidence type="ECO:0000313" key="2">
    <source>
        <dbReference type="Proteomes" id="UP001054945"/>
    </source>
</evidence>
<name>A0AAV4V064_CAEEX</name>
<keyword evidence="2" id="KW-1185">Reference proteome</keyword>
<reference evidence="1 2" key="1">
    <citation type="submission" date="2021-06" db="EMBL/GenBank/DDBJ databases">
        <title>Caerostris extrusa draft genome.</title>
        <authorList>
            <person name="Kono N."/>
            <person name="Arakawa K."/>
        </authorList>
    </citation>
    <scope>NUCLEOTIDE SEQUENCE [LARGE SCALE GENOMIC DNA]</scope>
</reference>
<organism evidence="1 2">
    <name type="scientific">Caerostris extrusa</name>
    <name type="common">Bark spider</name>
    <name type="synonym">Caerostris bankana</name>
    <dbReference type="NCBI Taxonomy" id="172846"/>
    <lineage>
        <taxon>Eukaryota</taxon>
        <taxon>Metazoa</taxon>
        <taxon>Ecdysozoa</taxon>
        <taxon>Arthropoda</taxon>
        <taxon>Chelicerata</taxon>
        <taxon>Arachnida</taxon>
        <taxon>Araneae</taxon>
        <taxon>Araneomorphae</taxon>
        <taxon>Entelegynae</taxon>
        <taxon>Araneoidea</taxon>
        <taxon>Araneidae</taxon>
        <taxon>Caerostris</taxon>
    </lineage>
</organism>
<dbReference type="AlphaFoldDB" id="A0AAV4V064"/>
<dbReference type="EMBL" id="BPLR01013734">
    <property type="protein sequence ID" value="GIY63399.1"/>
    <property type="molecule type" value="Genomic_DNA"/>
</dbReference>
<sequence length="240" mass="28431">MFLQLKFPSPMIINGPSHSEKTHLVRKIISEQVYEVPIKKVVWCYKIFQPWFCSEENIKFISGLPTTANEQIDLLILDELMNNLTSDITQMFTVESHHKNFSIILIMQNRFPHVRVARDISLNAHYITLFRNSRDQPQIACFGRQVFLDRCKFLWMLIKRQELTNINFYLWIASQRQMTNCDCDNLFFLIITVLIGFLFLKKNESNQTSCALVTCFIRCESTTKKRNTEERYQRTDKNIV</sequence>
<dbReference type="Proteomes" id="UP001054945">
    <property type="component" value="Unassembled WGS sequence"/>
</dbReference>
<proteinExistence type="predicted"/>